<evidence type="ECO:0000313" key="7">
    <source>
        <dbReference type="EMBL" id="MBB5516357.1"/>
    </source>
</evidence>
<dbReference type="GO" id="GO:0005975">
    <property type="term" value="P:carbohydrate metabolic process"/>
    <property type="evidence" value="ECO:0007669"/>
    <property type="project" value="InterPro"/>
</dbReference>
<comment type="caution">
    <text evidence="7">The sequence shown here is derived from an EMBL/GenBank/DDBJ whole genome shotgun (WGS) entry which is preliminary data.</text>
</comment>
<name>A0A840X6M8_9RHOB</name>
<dbReference type="Gene3D" id="3.20.20.300">
    <property type="entry name" value="Glycoside hydrolase, family 3, N-terminal domain"/>
    <property type="match status" value="1"/>
</dbReference>
<reference evidence="7 8" key="1">
    <citation type="submission" date="2020-08" db="EMBL/GenBank/DDBJ databases">
        <title>Genomic Encyclopedia of Type Strains, Phase IV (KMG-IV): sequencing the most valuable type-strain genomes for metagenomic binning, comparative biology and taxonomic classification.</title>
        <authorList>
            <person name="Goeker M."/>
        </authorList>
    </citation>
    <scope>NUCLEOTIDE SEQUENCE [LARGE SCALE GENOMIC DNA]</scope>
    <source>
        <strain evidence="7 8">DSM 103377</strain>
    </source>
</reference>
<evidence type="ECO:0000256" key="1">
    <source>
        <dbReference type="ARBA" id="ARBA00001231"/>
    </source>
</evidence>
<protein>
    <recommendedName>
        <fullName evidence="3">beta-N-acetylhexosaminidase</fullName>
        <ecNumber evidence="3">3.2.1.52</ecNumber>
    </recommendedName>
</protein>
<organism evidence="7 8">
    <name type="scientific">Rubricella aquisinus</name>
    <dbReference type="NCBI Taxonomy" id="2028108"/>
    <lineage>
        <taxon>Bacteria</taxon>
        <taxon>Pseudomonadati</taxon>
        <taxon>Pseudomonadota</taxon>
        <taxon>Alphaproteobacteria</taxon>
        <taxon>Rhodobacterales</taxon>
        <taxon>Paracoccaceae</taxon>
        <taxon>Rubricella</taxon>
    </lineage>
</organism>
<evidence type="ECO:0000313" key="8">
    <source>
        <dbReference type="Proteomes" id="UP000553766"/>
    </source>
</evidence>
<dbReference type="InterPro" id="IPR019800">
    <property type="entry name" value="Glyco_hydro_3_AS"/>
</dbReference>
<accession>A0A840X6M8</accession>
<feature type="domain" description="Glycoside hydrolase family 3 N-terminal" evidence="6">
    <location>
        <begin position="30"/>
        <end position="288"/>
    </location>
</feature>
<dbReference type="RefSeq" id="WP_184011896.1">
    <property type="nucleotide sequence ID" value="NZ_JACIJS010000007.1"/>
</dbReference>
<comment type="similarity">
    <text evidence="2">Belongs to the glycosyl hydrolase 3 family.</text>
</comment>
<comment type="catalytic activity">
    <reaction evidence="1">
        <text>Hydrolysis of terminal non-reducing N-acetyl-D-hexosamine residues in N-acetyl-beta-D-hexosaminides.</text>
        <dbReference type="EC" id="3.2.1.52"/>
    </reaction>
</comment>
<dbReference type="EC" id="3.2.1.52" evidence="3"/>
<evidence type="ECO:0000259" key="6">
    <source>
        <dbReference type="Pfam" id="PF00933"/>
    </source>
</evidence>
<dbReference type="InterPro" id="IPR050226">
    <property type="entry name" value="NagZ_Beta-hexosaminidase"/>
</dbReference>
<dbReference type="GO" id="GO:0009254">
    <property type="term" value="P:peptidoglycan turnover"/>
    <property type="evidence" value="ECO:0007669"/>
    <property type="project" value="TreeGrafter"/>
</dbReference>
<evidence type="ECO:0000256" key="3">
    <source>
        <dbReference type="ARBA" id="ARBA00012663"/>
    </source>
</evidence>
<dbReference type="InterPro" id="IPR017853">
    <property type="entry name" value="GH"/>
</dbReference>
<dbReference type="SUPFAM" id="SSF51445">
    <property type="entry name" value="(Trans)glycosidases"/>
    <property type="match status" value="1"/>
</dbReference>
<dbReference type="Proteomes" id="UP000553766">
    <property type="component" value="Unassembled WGS sequence"/>
</dbReference>
<sequence>MTARATIFGPEGLELTPWEQAFFRDSDPWGFILFKRNLDTPDQIRKLTTQLREAVGRNAPILIDQEGGRVARLEPPHWQGWSPALHYADGHPDRARAFWLRSRIMAAELLALGIDVNCAPLADIATPQTHPFLKNRCYGTSVDTVTEMGRAVADGLLAGGVAPILKHIPGHGRAAGDSHLSLPRVDVSAETLRDVDFAPFRALNDLPMAMTAHLVYDAFDADRCATLSPTMIGLIRDEIGFDGLLMTDDLSMHALGGPFAARVAGSLDAGCDMILHCNADRAEMLEIAEATPRLAGDAARRADAAAAARATPQPFDFATALAEVTALMEVRDAG</sequence>
<keyword evidence="8" id="KW-1185">Reference proteome</keyword>
<dbReference type="PANTHER" id="PTHR30480">
    <property type="entry name" value="BETA-HEXOSAMINIDASE-RELATED"/>
    <property type="match status" value="1"/>
</dbReference>
<evidence type="ECO:0000256" key="5">
    <source>
        <dbReference type="ARBA" id="ARBA00023295"/>
    </source>
</evidence>
<keyword evidence="4 7" id="KW-0378">Hydrolase</keyword>
<dbReference type="PROSITE" id="PS00775">
    <property type="entry name" value="GLYCOSYL_HYDROL_F3"/>
    <property type="match status" value="1"/>
</dbReference>
<dbReference type="InterPro" id="IPR001764">
    <property type="entry name" value="Glyco_hydro_3_N"/>
</dbReference>
<dbReference type="Pfam" id="PF00933">
    <property type="entry name" value="Glyco_hydro_3"/>
    <property type="match status" value="1"/>
</dbReference>
<dbReference type="AlphaFoldDB" id="A0A840X6M8"/>
<dbReference type="EMBL" id="JACIJS010000007">
    <property type="protein sequence ID" value="MBB5516357.1"/>
    <property type="molecule type" value="Genomic_DNA"/>
</dbReference>
<dbReference type="InterPro" id="IPR036962">
    <property type="entry name" value="Glyco_hydro_3_N_sf"/>
</dbReference>
<gene>
    <name evidence="7" type="ORF">FHS89_002388</name>
</gene>
<dbReference type="GO" id="GO:0004563">
    <property type="term" value="F:beta-N-acetylhexosaminidase activity"/>
    <property type="evidence" value="ECO:0007669"/>
    <property type="project" value="UniProtKB-EC"/>
</dbReference>
<dbReference type="PANTHER" id="PTHR30480:SF13">
    <property type="entry name" value="BETA-HEXOSAMINIDASE"/>
    <property type="match status" value="1"/>
</dbReference>
<evidence type="ECO:0000256" key="4">
    <source>
        <dbReference type="ARBA" id="ARBA00022801"/>
    </source>
</evidence>
<keyword evidence="5 7" id="KW-0326">Glycosidase</keyword>
<evidence type="ECO:0000256" key="2">
    <source>
        <dbReference type="ARBA" id="ARBA00005336"/>
    </source>
</evidence>
<proteinExistence type="inferred from homology"/>